<dbReference type="InterPro" id="IPR036397">
    <property type="entry name" value="RNaseH_sf"/>
</dbReference>
<sequence>MVRRRCLVLYAEIMAILHGLQLCWNNGYRSIVCYPDSLKAVSLIKDGVSHFHTFANEIHNIRQLLRRDWNVVIDHILREGNECADILAKLGTSSNSPKVVLESSSPELSSSLGF</sequence>
<evidence type="ECO:0000313" key="4">
    <source>
        <dbReference type="EMBL" id="PNY11046.1"/>
    </source>
</evidence>
<comment type="caution">
    <text evidence="4">The sequence shown here is derived from an EMBL/GenBank/DDBJ whole genome shotgun (WGS) entry which is preliminary data.</text>
</comment>
<evidence type="ECO:0000256" key="1">
    <source>
        <dbReference type="SAM" id="MobiDB-lite"/>
    </source>
</evidence>
<organism evidence="4 5">
    <name type="scientific">Trifolium pratense</name>
    <name type="common">Red clover</name>
    <dbReference type="NCBI Taxonomy" id="57577"/>
    <lineage>
        <taxon>Eukaryota</taxon>
        <taxon>Viridiplantae</taxon>
        <taxon>Streptophyta</taxon>
        <taxon>Embryophyta</taxon>
        <taxon>Tracheophyta</taxon>
        <taxon>Spermatophyta</taxon>
        <taxon>Magnoliopsida</taxon>
        <taxon>eudicotyledons</taxon>
        <taxon>Gunneridae</taxon>
        <taxon>Pentapetalae</taxon>
        <taxon>rosids</taxon>
        <taxon>fabids</taxon>
        <taxon>Fabales</taxon>
        <taxon>Fabaceae</taxon>
        <taxon>Papilionoideae</taxon>
        <taxon>50 kb inversion clade</taxon>
        <taxon>NPAAA clade</taxon>
        <taxon>Hologalegina</taxon>
        <taxon>IRL clade</taxon>
        <taxon>Trifolieae</taxon>
        <taxon>Trifolium</taxon>
    </lineage>
</organism>
<feature type="chain" id="PRO_5014391116" evidence="2">
    <location>
        <begin position="20"/>
        <end position="114"/>
    </location>
</feature>
<reference evidence="4 5" key="1">
    <citation type="journal article" date="2014" name="Am. J. Bot.">
        <title>Genome assembly and annotation for red clover (Trifolium pratense; Fabaceae).</title>
        <authorList>
            <person name="Istvanek J."/>
            <person name="Jaros M."/>
            <person name="Krenek A."/>
            <person name="Repkova J."/>
        </authorList>
    </citation>
    <scope>NUCLEOTIDE SEQUENCE [LARGE SCALE GENOMIC DNA]</scope>
    <source>
        <strain evidence="5">cv. Tatra</strain>
        <tissue evidence="4">Young leaves</tissue>
    </source>
</reference>
<evidence type="ECO:0000256" key="2">
    <source>
        <dbReference type="SAM" id="SignalP"/>
    </source>
</evidence>
<dbReference type="GO" id="GO:0004523">
    <property type="term" value="F:RNA-DNA hybrid ribonuclease activity"/>
    <property type="evidence" value="ECO:0007669"/>
    <property type="project" value="InterPro"/>
</dbReference>
<dbReference type="CDD" id="cd06222">
    <property type="entry name" value="RNase_H_like"/>
    <property type="match status" value="1"/>
</dbReference>
<feature type="region of interest" description="Disordered" evidence="1">
    <location>
        <begin position="95"/>
        <end position="114"/>
    </location>
</feature>
<dbReference type="PANTHER" id="PTHR34023:SF4">
    <property type="entry name" value="RNASE H TYPE-1 DOMAIN-CONTAINING PROTEIN"/>
    <property type="match status" value="1"/>
</dbReference>
<dbReference type="SUPFAM" id="SSF53098">
    <property type="entry name" value="Ribonuclease H-like"/>
    <property type="match status" value="1"/>
</dbReference>
<dbReference type="Proteomes" id="UP000236291">
    <property type="component" value="Unassembled WGS sequence"/>
</dbReference>
<dbReference type="GO" id="GO:0003676">
    <property type="term" value="F:nucleic acid binding"/>
    <property type="evidence" value="ECO:0007669"/>
    <property type="project" value="InterPro"/>
</dbReference>
<keyword evidence="2" id="KW-0732">Signal</keyword>
<dbReference type="AlphaFoldDB" id="A0A2K3P6Y6"/>
<reference evidence="4 5" key="2">
    <citation type="journal article" date="2017" name="Front. Plant Sci.">
        <title>Gene Classification and Mining of Molecular Markers Useful in Red Clover (Trifolium pratense) Breeding.</title>
        <authorList>
            <person name="Istvanek J."/>
            <person name="Dluhosova J."/>
            <person name="Dluhos P."/>
            <person name="Patkova L."/>
            <person name="Nedelnik J."/>
            <person name="Repkova J."/>
        </authorList>
    </citation>
    <scope>NUCLEOTIDE SEQUENCE [LARGE SCALE GENOMIC DNA]</scope>
    <source>
        <strain evidence="5">cv. Tatra</strain>
        <tissue evidence="4">Young leaves</tissue>
    </source>
</reference>
<dbReference type="Pfam" id="PF13456">
    <property type="entry name" value="RVT_3"/>
    <property type="match status" value="1"/>
</dbReference>
<accession>A0A2K3P6Y6</accession>
<dbReference type="EMBL" id="ASHM01004261">
    <property type="protein sequence ID" value="PNY11046.1"/>
    <property type="molecule type" value="Genomic_DNA"/>
</dbReference>
<dbReference type="InterPro" id="IPR002156">
    <property type="entry name" value="RNaseH_domain"/>
</dbReference>
<evidence type="ECO:0000313" key="5">
    <source>
        <dbReference type="Proteomes" id="UP000236291"/>
    </source>
</evidence>
<name>A0A2K3P6Y6_TRIPR</name>
<evidence type="ECO:0000259" key="3">
    <source>
        <dbReference type="Pfam" id="PF13456"/>
    </source>
</evidence>
<feature type="signal peptide" evidence="2">
    <location>
        <begin position="1"/>
        <end position="19"/>
    </location>
</feature>
<feature type="domain" description="RNase H type-1" evidence="3">
    <location>
        <begin position="8"/>
        <end position="90"/>
    </location>
</feature>
<gene>
    <name evidence="4" type="ORF">L195_g007645</name>
</gene>
<dbReference type="Gene3D" id="3.30.420.10">
    <property type="entry name" value="Ribonuclease H-like superfamily/Ribonuclease H"/>
    <property type="match status" value="1"/>
</dbReference>
<feature type="compositionally biased region" description="Low complexity" evidence="1">
    <location>
        <begin position="101"/>
        <end position="114"/>
    </location>
</feature>
<proteinExistence type="predicted"/>
<dbReference type="PANTHER" id="PTHR34023">
    <property type="entry name" value="RNASE H DOMAIN-CONTAINING PROTEIN"/>
    <property type="match status" value="1"/>
</dbReference>
<protein>
    <submittedName>
        <fullName evidence="4">Ribonuclease H</fullName>
    </submittedName>
</protein>
<dbReference type="InterPro" id="IPR012337">
    <property type="entry name" value="RNaseH-like_sf"/>
</dbReference>
<dbReference type="InterPro" id="IPR044730">
    <property type="entry name" value="RNase_H-like_dom_plant"/>
</dbReference>
<dbReference type="STRING" id="57577.A0A2K3P6Y6"/>